<name>A0AAV8WU70_9CUCU</name>
<proteinExistence type="predicted"/>
<dbReference type="AlphaFoldDB" id="A0AAV8WU70"/>
<sequence>MSSNRCRLCWPIFYFKQKGKRRNISKMLYGYFCLLLHKSNSDRSHNRLHYRKVLSLPKTIYFETRYTICIIF</sequence>
<keyword evidence="2" id="KW-1185">Reference proteome</keyword>
<protein>
    <submittedName>
        <fullName evidence="1">Uncharacterized protein</fullName>
    </submittedName>
</protein>
<reference evidence="1" key="1">
    <citation type="journal article" date="2023" name="Insect Mol. Biol.">
        <title>Genome sequencing provides insights into the evolution of gene families encoding plant cell wall-degrading enzymes in longhorned beetles.</title>
        <authorList>
            <person name="Shin N.R."/>
            <person name="Okamura Y."/>
            <person name="Kirsch R."/>
            <person name="Pauchet Y."/>
        </authorList>
    </citation>
    <scope>NUCLEOTIDE SEQUENCE</scope>
    <source>
        <strain evidence="1">RBIC_L_NR</strain>
    </source>
</reference>
<dbReference type="Proteomes" id="UP001162156">
    <property type="component" value="Unassembled WGS sequence"/>
</dbReference>
<accession>A0AAV8WU70</accession>
<comment type="caution">
    <text evidence="1">The sequence shown here is derived from an EMBL/GenBank/DDBJ whole genome shotgun (WGS) entry which is preliminary data.</text>
</comment>
<gene>
    <name evidence="1" type="ORF">NQ314_017069</name>
</gene>
<organism evidence="1 2">
    <name type="scientific">Rhamnusium bicolor</name>
    <dbReference type="NCBI Taxonomy" id="1586634"/>
    <lineage>
        <taxon>Eukaryota</taxon>
        <taxon>Metazoa</taxon>
        <taxon>Ecdysozoa</taxon>
        <taxon>Arthropoda</taxon>
        <taxon>Hexapoda</taxon>
        <taxon>Insecta</taxon>
        <taxon>Pterygota</taxon>
        <taxon>Neoptera</taxon>
        <taxon>Endopterygota</taxon>
        <taxon>Coleoptera</taxon>
        <taxon>Polyphaga</taxon>
        <taxon>Cucujiformia</taxon>
        <taxon>Chrysomeloidea</taxon>
        <taxon>Cerambycidae</taxon>
        <taxon>Lepturinae</taxon>
        <taxon>Rhagiini</taxon>
        <taxon>Rhamnusium</taxon>
    </lineage>
</organism>
<evidence type="ECO:0000313" key="2">
    <source>
        <dbReference type="Proteomes" id="UP001162156"/>
    </source>
</evidence>
<evidence type="ECO:0000313" key="1">
    <source>
        <dbReference type="EMBL" id="KAJ8930173.1"/>
    </source>
</evidence>
<dbReference type="EMBL" id="JANEYF010004755">
    <property type="protein sequence ID" value="KAJ8930173.1"/>
    <property type="molecule type" value="Genomic_DNA"/>
</dbReference>